<evidence type="ECO:0000313" key="1">
    <source>
        <dbReference type="EMBL" id="MEL3956910.1"/>
    </source>
</evidence>
<dbReference type="Proteomes" id="UP001459714">
    <property type="component" value="Unassembled WGS sequence"/>
</dbReference>
<dbReference type="EMBL" id="JBBYAK010000001">
    <property type="protein sequence ID" value="MEL3956910.1"/>
    <property type="molecule type" value="Genomic_DNA"/>
</dbReference>
<sequence>MVKLTEKHLEVISKTVLDYLEKEKEKDRKRKHDWRLKNTKLLLRNYRNFKIHASDVEEDIEELDSILLDEFLGSEEFAIESIKKSKQRTLVMINYIDRMMEVYRILAEKSGKPEDLRRYKILYDMYINPDKKSVMEIAECHNVSEKTAYRNCKEAINTFSSLVFGVDGIRFF</sequence>
<protein>
    <submittedName>
        <fullName evidence="1">Uncharacterized protein</fullName>
    </submittedName>
</protein>
<organism evidence="1 2">
    <name type="scientific">Caldifermentibacillus hisashii</name>
    <dbReference type="NCBI Taxonomy" id="996558"/>
    <lineage>
        <taxon>Bacteria</taxon>
        <taxon>Bacillati</taxon>
        <taxon>Bacillota</taxon>
        <taxon>Bacilli</taxon>
        <taxon>Bacillales</taxon>
        <taxon>Bacillaceae</taxon>
        <taxon>Caldifermentibacillus</taxon>
    </lineage>
</organism>
<proteinExistence type="predicted"/>
<gene>
    <name evidence="1" type="ORF">NST17_06830</name>
</gene>
<keyword evidence="2" id="KW-1185">Reference proteome</keyword>
<comment type="caution">
    <text evidence="1">The sequence shown here is derived from an EMBL/GenBank/DDBJ whole genome shotgun (WGS) entry which is preliminary data.</text>
</comment>
<reference evidence="1 2" key="1">
    <citation type="submission" date="2024-03" db="EMBL/GenBank/DDBJ databases">
        <title>Bacilli Hybrid Assemblies.</title>
        <authorList>
            <person name="Kovac J."/>
        </authorList>
    </citation>
    <scope>NUCLEOTIDE SEQUENCE [LARGE SCALE GENOMIC DNA]</scope>
    <source>
        <strain evidence="1 2">FSL M8-0022</strain>
    </source>
</reference>
<dbReference type="RefSeq" id="WP_342019984.1">
    <property type="nucleotide sequence ID" value="NZ_JBBYAK010000001.1"/>
</dbReference>
<evidence type="ECO:0000313" key="2">
    <source>
        <dbReference type="Proteomes" id="UP001459714"/>
    </source>
</evidence>
<name>A0ABU9JYM0_9BACI</name>
<accession>A0ABU9JYM0</accession>